<keyword evidence="2" id="KW-0472">Membrane</keyword>
<keyword evidence="5" id="KW-1185">Reference proteome</keyword>
<evidence type="ECO:0000256" key="3">
    <source>
        <dbReference type="SAM" id="SignalP"/>
    </source>
</evidence>
<organism evidence="4 5">
    <name type="scientific">Globisporangium ultimum (strain ATCC 200006 / CBS 805.95 / DAOM BR144)</name>
    <name type="common">Pythium ultimum</name>
    <dbReference type="NCBI Taxonomy" id="431595"/>
    <lineage>
        <taxon>Eukaryota</taxon>
        <taxon>Sar</taxon>
        <taxon>Stramenopiles</taxon>
        <taxon>Oomycota</taxon>
        <taxon>Peronosporomycetes</taxon>
        <taxon>Pythiales</taxon>
        <taxon>Pythiaceae</taxon>
        <taxon>Globisporangium</taxon>
    </lineage>
</organism>
<dbReference type="HOGENOM" id="CLU_066163_0_0_1"/>
<sequence>MPPRFLTPACVAALALCAASSVSASATCCDACLAQTDSTHSVLTYDPLVYVQCAGVQGICCFECDFAHGSVVFGDGVTYDDDASAPVATVGTPMTFTFNGIARVTYDFLRANQKKTSFVGNRSTQAAKSGDVFSICVTQPGTIALRGWGTDSCRQVTTETTVTVQAAANGTTVGNCQTTPAAATVKPTDTDSSNTSSNGASKTPTPNQSVGSLDTNGVSTSGKYDTANCNLNRGSVITSVDGTKVCECAGDWRNPPACDEYSWTKTILTIAGAVATVLSIAISVRAYLKSRKSKSAAAEAVELDDRVSAEVLRIDQRSPPLTSINGNNVTPMPAAARASPATTRVNNRSPTDMTRVKTGNIM</sequence>
<evidence type="ECO:0000256" key="1">
    <source>
        <dbReference type="SAM" id="MobiDB-lite"/>
    </source>
</evidence>
<evidence type="ECO:0000256" key="2">
    <source>
        <dbReference type="SAM" id="Phobius"/>
    </source>
</evidence>
<feature type="compositionally biased region" description="Low complexity" evidence="1">
    <location>
        <begin position="330"/>
        <end position="343"/>
    </location>
</feature>
<feature type="region of interest" description="Disordered" evidence="1">
    <location>
        <begin position="318"/>
        <end position="362"/>
    </location>
</feature>
<name>K3XBR2_GLOUD</name>
<reference evidence="4" key="3">
    <citation type="submission" date="2015-02" db="UniProtKB">
        <authorList>
            <consortium name="EnsemblProtists"/>
        </authorList>
    </citation>
    <scope>IDENTIFICATION</scope>
    <source>
        <strain evidence="4">DAOM BR144</strain>
    </source>
</reference>
<feature type="compositionally biased region" description="Polar residues" evidence="1">
    <location>
        <begin position="319"/>
        <end position="329"/>
    </location>
</feature>
<evidence type="ECO:0000313" key="5">
    <source>
        <dbReference type="Proteomes" id="UP000019132"/>
    </source>
</evidence>
<keyword evidence="2" id="KW-0812">Transmembrane</keyword>
<feature type="compositionally biased region" description="Polar residues" evidence="1">
    <location>
        <begin position="199"/>
        <end position="217"/>
    </location>
</feature>
<keyword evidence="3" id="KW-0732">Signal</keyword>
<feature type="signal peptide" evidence="3">
    <location>
        <begin position="1"/>
        <end position="24"/>
    </location>
</feature>
<dbReference type="EnsemblProtists" id="PYU1_T014661">
    <property type="protein sequence ID" value="PYU1_T014661"/>
    <property type="gene ID" value="PYU1_G014630"/>
</dbReference>
<accession>K3XBR2</accession>
<feature type="transmembrane region" description="Helical" evidence="2">
    <location>
        <begin position="267"/>
        <end position="288"/>
    </location>
</feature>
<proteinExistence type="predicted"/>
<dbReference type="eggNOG" id="ENOG502SHDZ">
    <property type="taxonomic scope" value="Eukaryota"/>
</dbReference>
<reference evidence="5" key="1">
    <citation type="journal article" date="2010" name="Genome Biol.">
        <title>Genome sequence of the necrotrophic plant pathogen Pythium ultimum reveals original pathogenicity mechanisms and effector repertoire.</title>
        <authorList>
            <person name="Levesque C.A."/>
            <person name="Brouwer H."/>
            <person name="Cano L."/>
            <person name="Hamilton J.P."/>
            <person name="Holt C."/>
            <person name="Huitema E."/>
            <person name="Raffaele S."/>
            <person name="Robideau G.P."/>
            <person name="Thines M."/>
            <person name="Win J."/>
            <person name="Zerillo M.M."/>
            <person name="Beakes G.W."/>
            <person name="Boore J.L."/>
            <person name="Busam D."/>
            <person name="Dumas B."/>
            <person name="Ferriera S."/>
            <person name="Fuerstenberg S.I."/>
            <person name="Gachon C.M."/>
            <person name="Gaulin E."/>
            <person name="Govers F."/>
            <person name="Grenville-Briggs L."/>
            <person name="Horner N."/>
            <person name="Hostetler J."/>
            <person name="Jiang R.H."/>
            <person name="Johnson J."/>
            <person name="Krajaejun T."/>
            <person name="Lin H."/>
            <person name="Meijer H.J."/>
            <person name="Moore B."/>
            <person name="Morris P."/>
            <person name="Phuntmart V."/>
            <person name="Puiu D."/>
            <person name="Shetty J."/>
            <person name="Stajich J.E."/>
            <person name="Tripathy S."/>
            <person name="Wawra S."/>
            <person name="van West P."/>
            <person name="Whitty B.R."/>
            <person name="Coutinho P.M."/>
            <person name="Henrissat B."/>
            <person name="Martin F."/>
            <person name="Thomas P.D."/>
            <person name="Tyler B.M."/>
            <person name="De Vries R.P."/>
            <person name="Kamoun S."/>
            <person name="Yandell M."/>
            <person name="Tisserat N."/>
            <person name="Buell C.R."/>
        </authorList>
    </citation>
    <scope>NUCLEOTIDE SEQUENCE</scope>
    <source>
        <strain evidence="5">DAOM:BR144</strain>
    </source>
</reference>
<evidence type="ECO:0000313" key="4">
    <source>
        <dbReference type="EnsemblProtists" id="PYU1_T014661"/>
    </source>
</evidence>
<dbReference type="OMA" id="ATGICCY"/>
<keyword evidence="2" id="KW-1133">Transmembrane helix</keyword>
<protein>
    <submittedName>
        <fullName evidence="4">Uncharacterized protein</fullName>
    </submittedName>
</protein>
<dbReference type="EMBL" id="GL376587">
    <property type="status" value="NOT_ANNOTATED_CDS"/>
    <property type="molecule type" value="Genomic_DNA"/>
</dbReference>
<feature type="region of interest" description="Disordered" evidence="1">
    <location>
        <begin position="176"/>
        <end position="217"/>
    </location>
</feature>
<dbReference type="Proteomes" id="UP000019132">
    <property type="component" value="Unassembled WGS sequence"/>
</dbReference>
<dbReference type="InParanoid" id="K3XBR2"/>
<dbReference type="VEuPathDB" id="FungiDB:PYU1_G014630"/>
<dbReference type="AlphaFoldDB" id="K3XBR2"/>
<feature type="chain" id="PRO_5003868512" evidence="3">
    <location>
        <begin position="25"/>
        <end position="362"/>
    </location>
</feature>
<reference evidence="5" key="2">
    <citation type="submission" date="2010-04" db="EMBL/GenBank/DDBJ databases">
        <authorList>
            <person name="Buell R."/>
            <person name="Hamilton J."/>
            <person name="Hostetler J."/>
        </authorList>
    </citation>
    <scope>NUCLEOTIDE SEQUENCE [LARGE SCALE GENOMIC DNA]</scope>
    <source>
        <strain evidence="5">DAOM:BR144</strain>
    </source>
</reference>